<keyword evidence="2" id="KW-1003">Cell membrane</keyword>
<dbReference type="Gene3D" id="1.20.1640.10">
    <property type="entry name" value="Multidrug efflux transporter AcrB transmembrane domain"/>
    <property type="match status" value="2"/>
</dbReference>
<evidence type="ECO:0000256" key="5">
    <source>
        <dbReference type="ARBA" id="ARBA00023136"/>
    </source>
</evidence>
<dbReference type="PANTHER" id="PTHR33406:SF13">
    <property type="entry name" value="MEMBRANE PROTEIN YDFJ"/>
    <property type="match status" value="1"/>
</dbReference>
<evidence type="ECO:0000256" key="4">
    <source>
        <dbReference type="ARBA" id="ARBA00022989"/>
    </source>
</evidence>
<protein>
    <recommendedName>
        <fullName evidence="7">Membrane transport protein MMPL domain-containing protein</fullName>
    </recommendedName>
</protein>
<dbReference type="InterPro" id="IPR004869">
    <property type="entry name" value="MMPL_dom"/>
</dbReference>
<dbReference type="GO" id="GO:0005886">
    <property type="term" value="C:plasma membrane"/>
    <property type="evidence" value="ECO:0007669"/>
    <property type="project" value="UniProtKB-SubCell"/>
</dbReference>
<sequence>MEPPRQKLFARLALLLFTALCALWLARLDYSAKISTNVIDLIPSDERAPELALVRDLTDQQQSRVLLLALAGPNTATDPAAVATSASLNSQPSTLNPSSAPFPFSSYPAPSPAAVAAFAASLKNSPAVSDAVVLGDTSARDALGVFIFTRRQDLLLPTWLAEQHRAYLATSSSPSLNSQPSALNSSESPAFSEWLAEQTALALDTFLARPESIAFQELIPQDPLLLVPSLIGKVEGLASSQPTASPTGPALIWAVVKDSPFSEAGQDPVFAAIDTALAEAKKISPGAELRWTGINRFAAASKASIKSEIFSRHLLSLLGVLIIVCLFVRRLWKILHLVPVVILSTLGALVVTTMVFDRVHVLVFVIGSILAGVAIDYGFYLYMQPSLRPGEPYRSRLSRLLKPLLTSCLTTVIGFSLLFWSDLPLVQQLGVFVSAGLISALLIAILYFAQLENAFLETRPLVIPPAVRSRRFITPLFILAALVALAGPWFLSWRDDIRELEIPAPALRANDGEVRALFGDATERTAYLTRGDTPAAARVNLARFTTWHDAQFPENPAASAGFLLPTETDWNARAAHLAALKNFPADLRTALEKHGYTPDSFAPFFDSWSALTASPTLNTAANPSLNSQPSTLNSSASYSSLFTDLRRELTGPLSLLFHLDPAGGPSWFLTLADHPPGAIPPAELNTFSVAQLESLNTLFARYRADAAKLSAIGLALLGASVFVIYGFKRGIRIFVIPAGSCLFALGLLGLCGQTLNIFHLLAAFLGVCLSHNYAIFSAENIQRHEPPPPSIRLSALCTAVVFGALALSKIPVVAALGTTVGLIVITALLMVELEPLGRPSKRP</sequence>
<evidence type="ECO:0000256" key="6">
    <source>
        <dbReference type="SAM" id="Phobius"/>
    </source>
</evidence>
<dbReference type="SUPFAM" id="SSF82866">
    <property type="entry name" value="Multidrug efflux transporter AcrB transmembrane domain"/>
    <property type="match status" value="2"/>
</dbReference>
<evidence type="ECO:0000313" key="9">
    <source>
        <dbReference type="Proteomes" id="UP000217265"/>
    </source>
</evidence>
<evidence type="ECO:0000256" key="1">
    <source>
        <dbReference type="ARBA" id="ARBA00004651"/>
    </source>
</evidence>
<keyword evidence="3 6" id="KW-0812">Transmembrane</keyword>
<keyword evidence="4 6" id="KW-1133">Transmembrane helix</keyword>
<proteinExistence type="predicted"/>
<evidence type="ECO:0000313" key="8">
    <source>
        <dbReference type="EMBL" id="ATC64392.1"/>
    </source>
</evidence>
<reference evidence="8 9" key="1">
    <citation type="submission" date="2017-09" db="EMBL/GenBank/DDBJ databases">
        <title>Complete genome sequence of Verrucomicrobial strain HZ-65, isolated from freshwater.</title>
        <authorList>
            <person name="Choi A."/>
        </authorList>
    </citation>
    <scope>NUCLEOTIDE SEQUENCE [LARGE SCALE GENOMIC DNA]</scope>
    <source>
        <strain evidence="8 9">HZ-65</strain>
    </source>
</reference>
<feature type="transmembrane region" description="Helical" evidence="6">
    <location>
        <begin position="362"/>
        <end position="383"/>
    </location>
</feature>
<dbReference type="OrthoDB" id="180844at2"/>
<keyword evidence="9" id="KW-1185">Reference proteome</keyword>
<feature type="transmembrane region" description="Helical" evidence="6">
    <location>
        <begin position="404"/>
        <end position="423"/>
    </location>
</feature>
<feature type="transmembrane region" description="Helical" evidence="6">
    <location>
        <begin position="335"/>
        <end position="356"/>
    </location>
</feature>
<dbReference type="PANTHER" id="PTHR33406">
    <property type="entry name" value="MEMBRANE PROTEIN MJ1562-RELATED"/>
    <property type="match status" value="1"/>
</dbReference>
<evidence type="ECO:0000259" key="7">
    <source>
        <dbReference type="Pfam" id="PF03176"/>
    </source>
</evidence>
<feature type="domain" description="Membrane transport protein MMPL" evidence="7">
    <location>
        <begin position="242"/>
        <end position="445"/>
    </location>
</feature>
<dbReference type="AlphaFoldDB" id="A0A290QKK0"/>
<dbReference type="Proteomes" id="UP000217265">
    <property type="component" value="Chromosome"/>
</dbReference>
<feature type="transmembrane region" description="Helical" evidence="6">
    <location>
        <begin position="790"/>
        <end position="807"/>
    </location>
</feature>
<accession>A0A290QKK0</accession>
<dbReference type="Pfam" id="PF03176">
    <property type="entry name" value="MMPL"/>
    <property type="match status" value="1"/>
</dbReference>
<organism evidence="8 9">
    <name type="scientific">Nibricoccus aquaticus</name>
    <dbReference type="NCBI Taxonomy" id="2576891"/>
    <lineage>
        <taxon>Bacteria</taxon>
        <taxon>Pseudomonadati</taxon>
        <taxon>Verrucomicrobiota</taxon>
        <taxon>Opitutia</taxon>
        <taxon>Opitutales</taxon>
        <taxon>Opitutaceae</taxon>
        <taxon>Nibricoccus</taxon>
    </lineage>
</organism>
<feature type="transmembrane region" description="Helical" evidence="6">
    <location>
        <begin position="709"/>
        <end position="727"/>
    </location>
</feature>
<feature type="transmembrane region" description="Helical" evidence="6">
    <location>
        <begin position="757"/>
        <end position="778"/>
    </location>
</feature>
<name>A0A290QKK0_9BACT</name>
<dbReference type="InterPro" id="IPR050545">
    <property type="entry name" value="Mycobact_MmpL"/>
</dbReference>
<dbReference type="RefSeq" id="WP_096056024.1">
    <property type="nucleotide sequence ID" value="NZ_CP023344.1"/>
</dbReference>
<feature type="transmembrane region" description="Helical" evidence="6">
    <location>
        <begin position="472"/>
        <end position="491"/>
    </location>
</feature>
<feature type="transmembrane region" description="Helical" evidence="6">
    <location>
        <begin position="813"/>
        <end position="833"/>
    </location>
</feature>
<feature type="transmembrane region" description="Helical" evidence="6">
    <location>
        <begin position="734"/>
        <end position="751"/>
    </location>
</feature>
<dbReference type="EMBL" id="CP023344">
    <property type="protein sequence ID" value="ATC64392.1"/>
    <property type="molecule type" value="Genomic_DNA"/>
</dbReference>
<evidence type="ECO:0000256" key="2">
    <source>
        <dbReference type="ARBA" id="ARBA00022475"/>
    </source>
</evidence>
<comment type="subcellular location">
    <subcellularLocation>
        <location evidence="1">Cell membrane</location>
        <topology evidence="1">Multi-pass membrane protein</topology>
    </subcellularLocation>
</comment>
<evidence type="ECO:0000256" key="3">
    <source>
        <dbReference type="ARBA" id="ARBA00022692"/>
    </source>
</evidence>
<dbReference type="KEGG" id="vbh:CMV30_10730"/>
<gene>
    <name evidence="8" type="ORF">CMV30_10730</name>
</gene>
<keyword evidence="5 6" id="KW-0472">Membrane</keyword>
<feature type="transmembrane region" description="Helical" evidence="6">
    <location>
        <begin position="429"/>
        <end position="451"/>
    </location>
</feature>